<dbReference type="OrthoDB" id="9809995at2"/>
<dbReference type="Pfam" id="PF00814">
    <property type="entry name" value="TsaD"/>
    <property type="match status" value="1"/>
</dbReference>
<keyword evidence="5" id="KW-0819">tRNA processing</keyword>
<evidence type="ECO:0000256" key="4">
    <source>
        <dbReference type="ARBA" id="ARBA00022490"/>
    </source>
</evidence>
<dbReference type="FunFam" id="3.30.420.40:FF:000097">
    <property type="entry name" value="tRNA threonylcarbamoyladenosine biosynthesis protein TsaB"/>
    <property type="match status" value="1"/>
</dbReference>
<dbReference type="CDD" id="cd24032">
    <property type="entry name" value="ASKHA_NBD_TsaB"/>
    <property type="match status" value="1"/>
</dbReference>
<dbReference type="InterPro" id="IPR043129">
    <property type="entry name" value="ATPase_NBD"/>
</dbReference>
<feature type="domain" description="Gcp-like" evidence="7">
    <location>
        <begin position="28"/>
        <end position="130"/>
    </location>
</feature>
<dbReference type="SUPFAM" id="SSF53067">
    <property type="entry name" value="Actin-like ATPase domain"/>
    <property type="match status" value="2"/>
</dbReference>
<accession>A0A1M2V0K2</accession>
<dbReference type="Gene3D" id="3.30.420.40">
    <property type="match status" value="2"/>
</dbReference>
<dbReference type="NCBIfam" id="TIGR03725">
    <property type="entry name" value="T6A_YeaZ"/>
    <property type="match status" value="1"/>
</dbReference>
<evidence type="ECO:0000313" key="8">
    <source>
        <dbReference type="EMBL" id="OJT01096.1"/>
    </source>
</evidence>
<dbReference type="PANTHER" id="PTHR11735">
    <property type="entry name" value="TRNA N6-ADENOSINE THREONYLCARBAMOYLTRANSFERASE"/>
    <property type="match status" value="1"/>
</dbReference>
<keyword evidence="9" id="KW-1185">Reference proteome</keyword>
<comment type="caution">
    <text evidence="8">The sequence shown here is derived from an EMBL/GenBank/DDBJ whole genome shotgun (WGS) entry which is preliminary data.</text>
</comment>
<dbReference type="PANTHER" id="PTHR11735:SF11">
    <property type="entry name" value="TRNA THREONYLCARBAMOYLADENOSINE BIOSYNTHESIS PROTEIN TSAB"/>
    <property type="match status" value="1"/>
</dbReference>
<dbReference type="AlphaFoldDB" id="A0A1M2V0K2"/>
<evidence type="ECO:0000259" key="7">
    <source>
        <dbReference type="Pfam" id="PF00814"/>
    </source>
</evidence>
<comment type="subcellular location">
    <subcellularLocation>
        <location evidence="1">Cytoplasm</location>
    </subcellularLocation>
</comment>
<evidence type="ECO:0000256" key="6">
    <source>
        <dbReference type="ARBA" id="ARBA00032446"/>
    </source>
</evidence>
<organism evidence="8 9">
    <name type="scientific">Marinobacter nauticus</name>
    <name type="common">Marinobacter hydrocarbonoclasticus</name>
    <name type="synonym">Marinobacter aquaeolei</name>
    <dbReference type="NCBI Taxonomy" id="2743"/>
    <lineage>
        <taxon>Bacteria</taxon>
        <taxon>Pseudomonadati</taxon>
        <taxon>Pseudomonadota</taxon>
        <taxon>Gammaproteobacteria</taxon>
        <taxon>Pseudomonadales</taxon>
        <taxon>Marinobacteraceae</taxon>
        <taxon>Marinobacter</taxon>
    </lineage>
</organism>
<reference evidence="8" key="1">
    <citation type="submission" date="2016-11" db="EMBL/GenBank/DDBJ databases">
        <title>Draft Genome Sequence of Marinobacter hydrocarbonoclasticus strain STW2, a polyaromatic aromatic hydrocarbon degrading and denitrifying bacterium from rhizosphere of Seagrass Enhalus acodoides.</title>
        <authorList>
            <person name="Ling J."/>
            <person name="Dong J."/>
        </authorList>
    </citation>
    <scope>NUCLEOTIDE SEQUENCE [LARGE SCALE GENOMIC DNA]</scope>
    <source>
        <strain evidence="8">STW2</strain>
    </source>
</reference>
<evidence type="ECO:0000256" key="5">
    <source>
        <dbReference type="ARBA" id="ARBA00022694"/>
    </source>
</evidence>
<dbReference type="Proteomes" id="UP000183986">
    <property type="component" value="Unassembled WGS sequence"/>
</dbReference>
<evidence type="ECO:0000256" key="3">
    <source>
        <dbReference type="ARBA" id="ARBA00019012"/>
    </source>
</evidence>
<evidence type="ECO:0000256" key="2">
    <source>
        <dbReference type="ARBA" id="ARBA00010493"/>
    </source>
</evidence>
<keyword evidence="4" id="KW-0963">Cytoplasm</keyword>
<dbReference type="InterPro" id="IPR022496">
    <property type="entry name" value="T6A_TsaB"/>
</dbReference>
<sequence length="234" mass="25001">MKLLALDTSSEGCSAALWLDGQISERFELAPRGHTRLLMPMVRELLAEQGLSPNDLDALAFARGPGSFTGLRIATGVIQGLAWGLNLPVVPVSSLAAVALDAIEQHRLADGEHVAVAFDARMGEVYWGTFLCQQGLPVLIGEERVCPPGAVSLPESDASASWTGAGQGWILKGDMPELVVCRIRAVDDALVPRAAMVARLAEQDFRNGIAVPAELAQPVYIRDEVAWKKLPGRA</sequence>
<evidence type="ECO:0000313" key="9">
    <source>
        <dbReference type="Proteomes" id="UP000183986"/>
    </source>
</evidence>
<dbReference type="InterPro" id="IPR000905">
    <property type="entry name" value="Gcp-like_dom"/>
</dbReference>
<gene>
    <name evidence="8" type="ORF">BEE62_14120</name>
</gene>
<dbReference type="GO" id="GO:0016740">
    <property type="term" value="F:transferase activity"/>
    <property type="evidence" value="ECO:0007669"/>
    <property type="project" value="UniProtKB-KW"/>
</dbReference>
<name>A0A1M2V0K2_MARNT</name>
<evidence type="ECO:0000256" key="1">
    <source>
        <dbReference type="ARBA" id="ARBA00004496"/>
    </source>
</evidence>
<proteinExistence type="inferred from homology"/>
<dbReference type="RefSeq" id="WP_072677877.1">
    <property type="nucleotide sequence ID" value="NZ_MPKY01000001.1"/>
</dbReference>
<dbReference type="GO" id="GO:0005829">
    <property type="term" value="C:cytosol"/>
    <property type="evidence" value="ECO:0007669"/>
    <property type="project" value="TreeGrafter"/>
</dbReference>
<dbReference type="EMBL" id="MPKY01000001">
    <property type="protein sequence ID" value="OJT01096.1"/>
    <property type="molecule type" value="Genomic_DNA"/>
</dbReference>
<protein>
    <recommendedName>
        <fullName evidence="3">tRNA threonylcarbamoyladenosine biosynthesis protein TsaB</fullName>
    </recommendedName>
    <alternativeName>
        <fullName evidence="6">t(6)A37 threonylcarbamoyladenosine biosynthesis protein TsaB</fullName>
    </alternativeName>
</protein>
<dbReference type="GO" id="GO:0002949">
    <property type="term" value="P:tRNA threonylcarbamoyladenosine modification"/>
    <property type="evidence" value="ECO:0007669"/>
    <property type="project" value="InterPro"/>
</dbReference>
<comment type="similarity">
    <text evidence="2">Belongs to the KAE1 / TsaD family. TsaB subfamily.</text>
</comment>